<evidence type="ECO:0000259" key="8">
    <source>
        <dbReference type="PROSITE" id="PS50893"/>
    </source>
</evidence>
<gene>
    <name evidence="10" type="ORF">ACFPT7_20160</name>
</gene>
<evidence type="ECO:0000256" key="1">
    <source>
        <dbReference type="ARBA" id="ARBA00004651"/>
    </source>
</evidence>
<feature type="transmembrane region" description="Helical" evidence="7">
    <location>
        <begin position="284"/>
        <end position="305"/>
    </location>
</feature>
<dbReference type="PANTHER" id="PTHR43394:SF1">
    <property type="entry name" value="ATP-BINDING CASSETTE SUB-FAMILY B MEMBER 10, MITOCHONDRIAL"/>
    <property type="match status" value="1"/>
</dbReference>
<feature type="transmembrane region" description="Helical" evidence="7">
    <location>
        <begin position="135"/>
        <end position="157"/>
    </location>
</feature>
<evidence type="ECO:0000313" key="11">
    <source>
        <dbReference type="Proteomes" id="UP001596091"/>
    </source>
</evidence>
<dbReference type="InterPro" id="IPR003439">
    <property type="entry name" value="ABC_transporter-like_ATP-bd"/>
</dbReference>
<keyword evidence="3" id="KW-0547">Nucleotide-binding</keyword>
<dbReference type="EMBL" id="JBHSPH010000010">
    <property type="protein sequence ID" value="MFC5864634.1"/>
    <property type="molecule type" value="Genomic_DNA"/>
</dbReference>
<dbReference type="GO" id="GO:0005524">
    <property type="term" value="F:ATP binding"/>
    <property type="evidence" value="ECO:0007669"/>
    <property type="project" value="UniProtKB-KW"/>
</dbReference>
<keyword evidence="6 7" id="KW-0472">Membrane</keyword>
<feature type="transmembrane region" description="Helical" evidence="7">
    <location>
        <begin position="20"/>
        <end position="40"/>
    </location>
</feature>
<feature type="transmembrane region" description="Helical" evidence="7">
    <location>
        <begin position="163"/>
        <end position="184"/>
    </location>
</feature>
<dbReference type="CDD" id="cd18541">
    <property type="entry name" value="ABC_6TM_TmrB_like"/>
    <property type="match status" value="1"/>
</dbReference>
<keyword evidence="4 10" id="KW-0067">ATP-binding</keyword>
<evidence type="ECO:0000256" key="5">
    <source>
        <dbReference type="ARBA" id="ARBA00022989"/>
    </source>
</evidence>
<keyword evidence="5 7" id="KW-1133">Transmembrane helix</keyword>
<comment type="subcellular location">
    <subcellularLocation>
        <location evidence="1">Cell membrane</location>
        <topology evidence="1">Multi-pass membrane protein</topology>
    </subcellularLocation>
</comment>
<proteinExistence type="predicted"/>
<dbReference type="Pfam" id="PF00664">
    <property type="entry name" value="ABC_membrane"/>
    <property type="match status" value="1"/>
</dbReference>
<dbReference type="InterPro" id="IPR036640">
    <property type="entry name" value="ABC1_TM_sf"/>
</dbReference>
<protein>
    <submittedName>
        <fullName evidence="10">ABC transporter ATP-binding protein</fullName>
    </submittedName>
</protein>
<dbReference type="SUPFAM" id="SSF90123">
    <property type="entry name" value="ABC transporter transmembrane region"/>
    <property type="match status" value="1"/>
</dbReference>
<evidence type="ECO:0000256" key="2">
    <source>
        <dbReference type="ARBA" id="ARBA00022692"/>
    </source>
</evidence>
<dbReference type="PROSITE" id="PS50929">
    <property type="entry name" value="ABC_TM1F"/>
    <property type="match status" value="1"/>
</dbReference>
<feature type="transmembrane region" description="Helical" evidence="7">
    <location>
        <begin position="247"/>
        <end position="272"/>
    </location>
</feature>
<dbReference type="SUPFAM" id="SSF52540">
    <property type="entry name" value="P-loop containing nucleoside triphosphate hydrolases"/>
    <property type="match status" value="1"/>
</dbReference>
<dbReference type="Gene3D" id="1.20.1560.10">
    <property type="entry name" value="ABC transporter type 1, transmembrane domain"/>
    <property type="match status" value="1"/>
</dbReference>
<sequence>MLSDLKPLFRYMARYRMGYLWGTLALMATNAIWVIFPKILERAINELNHRDLHAPETRQIILIYAGLLVGIALVKGVFLYASRWILIGISRDIEFDLRNDLFQTLEQQDQGYYHRHRTGDIMARMTNDLNAVRQLLGPAIMYSANTVLFSVGALYFLLRISPWLTLVALAPMPVASILVQYFGAKIHERFERIQASFSEITAHAQENFSGARLIRAFAREESQIKSFEKANREYIGRALRLVQLMGMLWPTLEFVLGVSMVITLLAGGRLVLEHKIDVGAFVAFNTYMILLTFPIIAVGWVINIFQRGTASVKRIDEILKSKPSIDNSMADATIPADLVLDGEIEFHGLSFEYGERTVLNNVSLHVPAGSTLAIVGPTGSGKTTLINLIPRLLDVPAQPPTLLIDGRPVREYPLHVLRSNIGVVPQETFLFSDTIRENLKFGAQETTEAEVLEAAEAAHILREFEEFPQGFDTVVGERGATLSGGQKQRTSIARALLRKPRILILDDALASVDTYTEERILQGLRRYTRENGGCTTILISHRISTVREADQIAVLIDGAIDELGTHEELLARGGYYADLFEKQLLEEELSVTG</sequence>
<dbReference type="SMART" id="SM00382">
    <property type="entry name" value="AAA"/>
    <property type="match status" value="1"/>
</dbReference>
<evidence type="ECO:0000256" key="4">
    <source>
        <dbReference type="ARBA" id="ARBA00022840"/>
    </source>
</evidence>
<dbReference type="InterPro" id="IPR003593">
    <property type="entry name" value="AAA+_ATPase"/>
</dbReference>
<feature type="transmembrane region" description="Helical" evidence="7">
    <location>
        <begin position="60"/>
        <end position="81"/>
    </location>
</feature>
<accession>A0ABW1EK58</accession>
<dbReference type="InterPro" id="IPR039421">
    <property type="entry name" value="Type_1_exporter"/>
</dbReference>
<dbReference type="InterPro" id="IPR027417">
    <property type="entry name" value="P-loop_NTPase"/>
</dbReference>
<evidence type="ECO:0000256" key="3">
    <source>
        <dbReference type="ARBA" id="ARBA00022741"/>
    </source>
</evidence>
<name>A0ABW1EK58_9BACT</name>
<feature type="domain" description="ABC transporter" evidence="8">
    <location>
        <begin position="344"/>
        <end position="582"/>
    </location>
</feature>
<keyword evidence="11" id="KW-1185">Reference proteome</keyword>
<keyword evidence="2 7" id="KW-0812">Transmembrane</keyword>
<evidence type="ECO:0000256" key="7">
    <source>
        <dbReference type="SAM" id="Phobius"/>
    </source>
</evidence>
<feature type="domain" description="ABC transmembrane type-1" evidence="9">
    <location>
        <begin position="20"/>
        <end position="307"/>
    </location>
</feature>
<dbReference type="Proteomes" id="UP001596091">
    <property type="component" value="Unassembled WGS sequence"/>
</dbReference>
<evidence type="ECO:0000259" key="9">
    <source>
        <dbReference type="PROSITE" id="PS50929"/>
    </source>
</evidence>
<dbReference type="PANTHER" id="PTHR43394">
    <property type="entry name" value="ATP-DEPENDENT PERMEASE MDL1, MITOCHONDRIAL"/>
    <property type="match status" value="1"/>
</dbReference>
<evidence type="ECO:0000313" key="10">
    <source>
        <dbReference type="EMBL" id="MFC5864634.1"/>
    </source>
</evidence>
<reference evidence="11" key="1">
    <citation type="journal article" date="2019" name="Int. J. Syst. Evol. Microbiol.">
        <title>The Global Catalogue of Microorganisms (GCM) 10K type strain sequencing project: providing services to taxonomists for standard genome sequencing and annotation.</title>
        <authorList>
            <consortium name="The Broad Institute Genomics Platform"/>
            <consortium name="The Broad Institute Genome Sequencing Center for Infectious Disease"/>
            <person name="Wu L."/>
            <person name="Ma J."/>
        </authorList>
    </citation>
    <scope>NUCLEOTIDE SEQUENCE [LARGE SCALE GENOMIC DNA]</scope>
    <source>
        <strain evidence="11">JCM 4087</strain>
    </source>
</reference>
<dbReference type="InterPro" id="IPR011527">
    <property type="entry name" value="ABC1_TM_dom"/>
</dbReference>
<dbReference type="Pfam" id="PF00005">
    <property type="entry name" value="ABC_tran"/>
    <property type="match status" value="1"/>
</dbReference>
<dbReference type="PROSITE" id="PS50893">
    <property type="entry name" value="ABC_TRANSPORTER_2"/>
    <property type="match status" value="1"/>
</dbReference>
<evidence type="ECO:0000256" key="6">
    <source>
        <dbReference type="ARBA" id="ARBA00023136"/>
    </source>
</evidence>
<dbReference type="Gene3D" id="3.40.50.300">
    <property type="entry name" value="P-loop containing nucleotide triphosphate hydrolases"/>
    <property type="match status" value="1"/>
</dbReference>
<comment type="caution">
    <text evidence="10">The sequence shown here is derived from an EMBL/GenBank/DDBJ whole genome shotgun (WGS) entry which is preliminary data.</text>
</comment>
<dbReference type="RefSeq" id="WP_263332834.1">
    <property type="nucleotide sequence ID" value="NZ_JAGSYH010000001.1"/>
</dbReference>
<organism evidence="10 11">
    <name type="scientific">Acidicapsa dinghuensis</name>
    <dbReference type="NCBI Taxonomy" id="2218256"/>
    <lineage>
        <taxon>Bacteria</taxon>
        <taxon>Pseudomonadati</taxon>
        <taxon>Acidobacteriota</taxon>
        <taxon>Terriglobia</taxon>
        <taxon>Terriglobales</taxon>
        <taxon>Acidobacteriaceae</taxon>
        <taxon>Acidicapsa</taxon>
    </lineage>
</organism>